<proteinExistence type="predicted"/>
<protein>
    <submittedName>
        <fullName evidence="2">Uncharacterized protein</fullName>
    </submittedName>
</protein>
<dbReference type="AlphaFoldDB" id="A0A3M6TTG8"/>
<comment type="caution">
    <text evidence="2">The sequence shown here is derived from an EMBL/GenBank/DDBJ whole genome shotgun (WGS) entry which is preliminary data.</text>
</comment>
<evidence type="ECO:0000256" key="1">
    <source>
        <dbReference type="SAM" id="MobiDB-lite"/>
    </source>
</evidence>
<evidence type="ECO:0000313" key="2">
    <source>
        <dbReference type="EMBL" id="RMX44685.1"/>
    </source>
</evidence>
<feature type="region of interest" description="Disordered" evidence="1">
    <location>
        <begin position="47"/>
        <end position="71"/>
    </location>
</feature>
<reference evidence="2 3" key="1">
    <citation type="journal article" date="2018" name="Sci. Rep.">
        <title>Comparative analysis of the Pocillopora damicornis genome highlights role of immune system in coral evolution.</title>
        <authorList>
            <person name="Cunning R."/>
            <person name="Bay R.A."/>
            <person name="Gillette P."/>
            <person name="Baker A.C."/>
            <person name="Traylor-Knowles N."/>
        </authorList>
    </citation>
    <scope>NUCLEOTIDE SEQUENCE [LARGE SCALE GENOMIC DNA]</scope>
    <source>
        <strain evidence="2">RSMAS</strain>
        <tissue evidence="2">Whole animal</tissue>
    </source>
</reference>
<gene>
    <name evidence="2" type="ORF">pdam_00012753</name>
</gene>
<evidence type="ECO:0000313" key="3">
    <source>
        <dbReference type="Proteomes" id="UP000275408"/>
    </source>
</evidence>
<dbReference type="OrthoDB" id="5958797at2759"/>
<dbReference type="Proteomes" id="UP000275408">
    <property type="component" value="Unassembled WGS sequence"/>
</dbReference>
<organism evidence="2 3">
    <name type="scientific">Pocillopora damicornis</name>
    <name type="common">Cauliflower coral</name>
    <name type="synonym">Millepora damicornis</name>
    <dbReference type="NCBI Taxonomy" id="46731"/>
    <lineage>
        <taxon>Eukaryota</taxon>
        <taxon>Metazoa</taxon>
        <taxon>Cnidaria</taxon>
        <taxon>Anthozoa</taxon>
        <taxon>Hexacorallia</taxon>
        <taxon>Scleractinia</taxon>
        <taxon>Astrocoeniina</taxon>
        <taxon>Pocilloporidae</taxon>
        <taxon>Pocillopora</taxon>
    </lineage>
</organism>
<name>A0A3M6TTG8_POCDA</name>
<sequence length="71" mass="8007">MHKGLEMGKSMNLPVNMMGGEEMIKFLNRYPGKFPETELPRNVVSRIGHRDARPHGKWKAGSGRGWNQSGN</sequence>
<dbReference type="EMBL" id="RCHS01002960">
    <property type="protein sequence ID" value="RMX44685.1"/>
    <property type="molecule type" value="Genomic_DNA"/>
</dbReference>
<accession>A0A3M6TTG8</accession>
<keyword evidence="3" id="KW-1185">Reference proteome</keyword>